<evidence type="ECO:0000313" key="7">
    <source>
        <dbReference type="Proteomes" id="UP001302367"/>
    </source>
</evidence>
<evidence type="ECO:0000313" key="5">
    <source>
        <dbReference type="EMBL" id="WPB07854.1"/>
    </source>
</evidence>
<evidence type="ECO:0000313" key="6">
    <source>
        <dbReference type="Proteomes" id="UP000230605"/>
    </source>
</evidence>
<reference evidence="4 6" key="1">
    <citation type="submission" date="2015-10" db="EMBL/GenBank/DDBJ databases">
        <title>The cercosporin biosynthetic gene cluster was horizontally transferred to several fungal lineages and shown to be expanded in Cercospora beticola based on microsynteny with recipient genomes.</title>
        <authorList>
            <person name="De Jonge R."/>
            <person name="Ebert M.K."/>
            <person name="Suttle J.C."/>
            <person name="Jurick Ii W.M."/>
            <person name="Secor G.A."/>
            <person name="Thomma B.P."/>
            <person name="Van De Peer Y."/>
            <person name="Bolton M.D."/>
        </authorList>
    </citation>
    <scope>NUCLEOTIDE SEQUENCE [LARGE SCALE GENOMIC DNA]</scope>
    <source>
        <strain evidence="4 6">09-40</strain>
    </source>
</reference>
<dbReference type="InterPro" id="IPR052761">
    <property type="entry name" value="Fungal_Detox/Toxin_TFs"/>
</dbReference>
<name>A0A2G5HE01_CERBT</name>
<sequence length="610" mass="69413">MASGQQWQDGWAWDNTPSSTLLTESDIQFHTLLDSSHLTDLGDIFAFTNDSSVFPARQPVVPPLIDTGSHASGTFDVSVDAAGLCHADAEFLRSQGCFDLPPPAILKQIMRQYFRMVHPNLPIVMENSFWVRWDGDTFDLAHQSLLVLRAMLFAASCYVDNSTLASLGFNGQRQARNFYYRQAKLAFDFGIEMDPVANAQACLLLSYMSPSLSRLQINVGWLIHAHRFAKLAGADSFHRRIEDDRPTAVLLKRIWWGVLFRDRILSFGFRRSLQVHLEDDSVWLNDNSVLNAGDFESELGQSPIYDTETQLKNIEVLSALCRLISRLLGPLKLLYQYNMLDGRLQPASIDLPATITAIKAHLVSLRIWHDDTIEKFPFPVSLDDVHETLCIYVNMLFIYHASIKFALHMHLILIHDSLPGSHALLQIEDSHRELQIANTDLGRRFQEMVQLRVMKDLPITAIPFLAPPLILQAINVTASRGLRTESNEARHLDIFTRTLKSQQGRYDGSEFLIDVLNNVISYAQQNEDLTTSMNTWRKSSSGDDGPSNRDHNSDDSRQNPVRRLDWNTMVRKQPKLLLRLMFHLDYALRTWGVPQEKHFPPSLRRSPPGN</sequence>
<dbReference type="CDD" id="cd12148">
    <property type="entry name" value="fungal_TF_MHR"/>
    <property type="match status" value="1"/>
</dbReference>
<evidence type="ECO:0000259" key="3">
    <source>
        <dbReference type="Pfam" id="PF04082"/>
    </source>
</evidence>
<evidence type="ECO:0000256" key="2">
    <source>
        <dbReference type="SAM" id="MobiDB-lite"/>
    </source>
</evidence>
<gene>
    <name evidence="4" type="ORF">CB0940_11027</name>
    <name evidence="5" type="ORF">RHO25_012518</name>
</gene>
<protein>
    <submittedName>
        <fullName evidence="4">Cutinase transcription factor 1 beta</fullName>
    </submittedName>
</protein>
<dbReference type="InterPro" id="IPR007219">
    <property type="entry name" value="XnlR_reg_dom"/>
</dbReference>
<accession>A0A2G5HE01</accession>
<dbReference type="GO" id="GO:0008270">
    <property type="term" value="F:zinc ion binding"/>
    <property type="evidence" value="ECO:0007669"/>
    <property type="project" value="InterPro"/>
</dbReference>
<dbReference type="PANTHER" id="PTHR47425">
    <property type="entry name" value="FARB-RELATED"/>
    <property type="match status" value="1"/>
</dbReference>
<proteinExistence type="predicted"/>
<keyword evidence="7" id="KW-1185">Reference proteome</keyword>
<dbReference type="EMBL" id="LKMD01000107">
    <property type="protein sequence ID" value="PIA90503.1"/>
    <property type="molecule type" value="Genomic_DNA"/>
</dbReference>
<dbReference type="Pfam" id="PF04082">
    <property type="entry name" value="Fungal_trans"/>
    <property type="match status" value="1"/>
</dbReference>
<dbReference type="GO" id="GO:0003677">
    <property type="term" value="F:DNA binding"/>
    <property type="evidence" value="ECO:0007669"/>
    <property type="project" value="InterPro"/>
</dbReference>
<dbReference type="EMBL" id="CP134192">
    <property type="protein sequence ID" value="WPB07854.1"/>
    <property type="molecule type" value="Genomic_DNA"/>
</dbReference>
<evidence type="ECO:0000256" key="1">
    <source>
        <dbReference type="ARBA" id="ARBA00023242"/>
    </source>
</evidence>
<dbReference type="Proteomes" id="UP000230605">
    <property type="component" value="Chromosome 9"/>
</dbReference>
<keyword evidence="1" id="KW-0539">Nucleus</keyword>
<feature type="domain" description="Xylanolytic transcriptional activator regulatory" evidence="3">
    <location>
        <begin position="111"/>
        <end position="331"/>
    </location>
</feature>
<dbReference type="AlphaFoldDB" id="A0A2G5HE01"/>
<evidence type="ECO:0000313" key="4">
    <source>
        <dbReference type="EMBL" id="PIA90503.1"/>
    </source>
</evidence>
<feature type="region of interest" description="Disordered" evidence="2">
    <location>
        <begin position="531"/>
        <end position="560"/>
    </location>
</feature>
<dbReference type="OrthoDB" id="4161332at2759"/>
<organism evidence="4 6">
    <name type="scientific">Cercospora beticola</name>
    <name type="common">Sugarbeet leaf spot fungus</name>
    <dbReference type="NCBI Taxonomy" id="122368"/>
    <lineage>
        <taxon>Eukaryota</taxon>
        <taxon>Fungi</taxon>
        <taxon>Dikarya</taxon>
        <taxon>Ascomycota</taxon>
        <taxon>Pezizomycotina</taxon>
        <taxon>Dothideomycetes</taxon>
        <taxon>Dothideomycetidae</taxon>
        <taxon>Mycosphaerellales</taxon>
        <taxon>Mycosphaerellaceae</taxon>
        <taxon>Cercospora</taxon>
    </lineage>
</organism>
<feature type="compositionally biased region" description="Basic and acidic residues" evidence="2">
    <location>
        <begin position="546"/>
        <end position="560"/>
    </location>
</feature>
<dbReference type="PANTHER" id="PTHR47425:SF2">
    <property type="entry name" value="FARB-RELATED"/>
    <property type="match status" value="1"/>
</dbReference>
<dbReference type="Proteomes" id="UP001302367">
    <property type="component" value="Chromosome 9"/>
</dbReference>
<reference evidence="5 7" key="2">
    <citation type="submission" date="2023-09" db="EMBL/GenBank/DDBJ databases">
        <title>Complete-Gapless Cercospora beticola genome.</title>
        <authorList>
            <person name="Wyatt N.A."/>
            <person name="Spanner R.E."/>
            <person name="Bolton M.D."/>
        </authorList>
    </citation>
    <scope>NUCLEOTIDE SEQUENCE [LARGE SCALE GENOMIC DNA]</scope>
    <source>
        <strain evidence="5">Cb09-40</strain>
    </source>
</reference>
<dbReference type="GO" id="GO:0006351">
    <property type="term" value="P:DNA-templated transcription"/>
    <property type="evidence" value="ECO:0007669"/>
    <property type="project" value="InterPro"/>
</dbReference>